<evidence type="ECO:0000256" key="5">
    <source>
        <dbReference type="ARBA" id="ARBA00022705"/>
    </source>
</evidence>
<dbReference type="SUPFAM" id="SSF52540">
    <property type="entry name" value="P-loop containing nucleoside triphosphate hydrolases"/>
    <property type="match status" value="1"/>
</dbReference>
<evidence type="ECO:0000256" key="6">
    <source>
        <dbReference type="ARBA" id="ARBA00022932"/>
    </source>
</evidence>
<dbReference type="RefSeq" id="WP_289410596.1">
    <property type="nucleotide sequence ID" value="NZ_JAUCDY010000006.1"/>
</dbReference>
<evidence type="ECO:0000256" key="1">
    <source>
        <dbReference type="ARBA" id="ARBA00012417"/>
    </source>
</evidence>
<proteinExistence type="predicted"/>
<dbReference type="InterPro" id="IPR004622">
    <property type="entry name" value="DNA_pol_HolB"/>
</dbReference>
<dbReference type="Gene3D" id="1.20.272.10">
    <property type="match status" value="1"/>
</dbReference>
<name>A0ABT7SP32_9GAMM</name>
<dbReference type="PANTHER" id="PTHR11669">
    <property type="entry name" value="REPLICATION FACTOR C / DNA POLYMERASE III GAMMA-TAU SUBUNIT"/>
    <property type="match status" value="1"/>
</dbReference>
<sequence>MVDILPWQQDIWQGLIGRTQHAHAYLLHGPAGSGKRQMAELFARFLLCKQPQAAQACGQCRSCKLYAADSHPDMLRVEPEEPGKGILIAYVRELVASIQQTAQQGGRQVVILEPAEVMTLESANALLKSLEEPSAGTVFLLITHQLSFLLPTIKSRCVLQACPLPDLAQAKTWLAQQLPSLDDTQLTKLLQLSGGSPLKAQQFAEDNVLQMRADVVEGVKQLLKRQLAPAQLAGQWTKLPTVLLLDWFAQWCQNILRYQLTQNTVDLGLQDMQPVLGHMAKFVQAEQLTETHSWILERRNKLLRRAPLRADLLLESLLVRWMGLIGF</sequence>
<dbReference type="GO" id="GO:0003887">
    <property type="term" value="F:DNA-directed DNA polymerase activity"/>
    <property type="evidence" value="ECO:0007669"/>
    <property type="project" value="UniProtKB-EC"/>
</dbReference>
<protein>
    <recommendedName>
        <fullName evidence="2">DNA polymerase III subunit delta'</fullName>
        <ecNumber evidence="1">2.7.7.7</ecNumber>
    </recommendedName>
</protein>
<dbReference type="Pfam" id="PF13177">
    <property type="entry name" value="DNA_pol3_delta2"/>
    <property type="match status" value="1"/>
</dbReference>
<feature type="domain" description="DNA polymerase III delta subunit C-terminal" evidence="8">
    <location>
        <begin position="209"/>
        <end position="321"/>
    </location>
</feature>
<reference evidence="9 10" key="1">
    <citation type="submission" date="2023-06" db="EMBL/GenBank/DDBJ databases">
        <title>Thiopseudomonas sp. CY1220 draft genome sequence.</title>
        <authorList>
            <person name="Zhao G."/>
            <person name="An M."/>
        </authorList>
    </citation>
    <scope>NUCLEOTIDE SEQUENCE [LARGE SCALE GENOMIC DNA]</scope>
    <source>
        <strain evidence="9 10">CY1220</strain>
    </source>
</reference>
<evidence type="ECO:0000256" key="3">
    <source>
        <dbReference type="ARBA" id="ARBA00022679"/>
    </source>
</evidence>
<evidence type="ECO:0000256" key="7">
    <source>
        <dbReference type="ARBA" id="ARBA00049244"/>
    </source>
</evidence>
<comment type="catalytic activity">
    <reaction evidence="7">
        <text>DNA(n) + a 2'-deoxyribonucleoside 5'-triphosphate = DNA(n+1) + diphosphate</text>
        <dbReference type="Rhea" id="RHEA:22508"/>
        <dbReference type="Rhea" id="RHEA-COMP:17339"/>
        <dbReference type="Rhea" id="RHEA-COMP:17340"/>
        <dbReference type="ChEBI" id="CHEBI:33019"/>
        <dbReference type="ChEBI" id="CHEBI:61560"/>
        <dbReference type="ChEBI" id="CHEBI:173112"/>
        <dbReference type="EC" id="2.7.7.7"/>
    </reaction>
</comment>
<dbReference type="InterPro" id="IPR027417">
    <property type="entry name" value="P-loop_NTPase"/>
</dbReference>
<dbReference type="Pfam" id="PF09115">
    <property type="entry name" value="DNApol3-delta_C"/>
    <property type="match status" value="1"/>
</dbReference>
<evidence type="ECO:0000313" key="9">
    <source>
        <dbReference type="EMBL" id="MDM7857941.1"/>
    </source>
</evidence>
<dbReference type="Proteomes" id="UP001241056">
    <property type="component" value="Unassembled WGS sequence"/>
</dbReference>
<gene>
    <name evidence="9" type="ORF">QEZ41_06575</name>
</gene>
<keyword evidence="10" id="KW-1185">Reference proteome</keyword>
<organism evidence="9 10">
    <name type="scientific">Thiopseudomonas acetoxidans</name>
    <dbReference type="NCBI Taxonomy" id="3041622"/>
    <lineage>
        <taxon>Bacteria</taxon>
        <taxon>Pseudomonadati</taxon>
        <taxon>Pseudomonadota</taxon>
        <taxon>Gammaproteobacteria</taxon>
        <taxon>Pseudomonadales</taxon>
        <taxon>Pseudomonadaceae</taxon>
        <taxon>Thiopseudomonas</taxon>
    </lineage>
</organism>
<dbReference type="InterPro" id="IPR050238">
    <property type="entry name" value="DNA_Rep/Repair_Clamp_Loader"/>
</dbReference>
<comment type="caution">
    <text evidence="9">The sequence shown here is derived from an EMBL/GenBank/DDBJ whole genome shotgun (WGS) entry which is preliminary data.</text>
</comment>
<keyword evidence="6" id="KW-0239">DNA-directed DNA polymerase</keyword>
<dbReference type="PANTHER" id="PTHR11669:SF8">
    <property type="entry name" value="DNA POLYMERASE III SUBUNIT DELTA"/>
    <property type="match status" value="1"/>
</dbReference>
<dbReference type="NCBIfam" id="NF004310">
    <property type="entry name" value="PRK05707.1"/>
    <property type="match status" value="1"/>
</dbReference>
<keyword evidence="4 9" id="KW-0548">Nucleotidyltransferase</keyword>
<dbReference type="EMBL" id="JAUCDY010000006">
    <property type="protein sequence ID" value="MDM7857941.1"/>
    <property type="molecule type" value="Genomic_DNA"/>
</dbReference>
<evidence type="ECO:0000259" key="8">
    <source>
        <dbReference type="Pfam" id="PF09115"/>
    </source>
</evidence>
<evidence type="ECO:0000256" key="4">
    <source>
        <dbReference type="ARBA" id="ARBA00022695"/>
    </source>
</evidence>
<dbReference type="InterPro" id="IPR015199">
    <property type="entry name" value="DNA_pol_III_delta_C"/>
</dbReference>
<evidence type="ECO:0000313" key="10">
    <source>
        <dbReference type="Proteomes" id="UP001241056"/>
    </source>
</evidence>
<dbReference type="Gene3D" id="3.40.50.300">
    <property type="entry name" value="P-loop containing nucleotide triphosphate hydrolases"/>
    <property type="match status" value="1"/>
</dbReference>
<accession>A0ABT7SP32</accession>
<evidence type="ECO:0000256" key="2">
    <source>
        <dbReference type="ARBA" id="ARBA00014363"/>
    </source>
</evidence>
<keyword evidence="5" id="KW-0235">DNA replication</keyword>
<dbReference type="NCBIfam" id="TIGR00678">
    <property type="entry name" value="holB"/>
    <property type="match status" value="1"/>
</dbReference>
<keyword evidence="3 9" id="KW-0808">Transferase</keyword>
<dbReference type="EC" id="2.7.7.7" evidence="1"/>